<dbReference type="EMBL" id="CACRZD030000017">
    <property type="protein sequence ID" value="CAA6672850.1"/>
    <property type="molecule type" value="Genomic_DNA"/>
</dbReference>
<protein>
    <submittedName>
        <fullName evidence="1">Uncharacterized protein</fullName>
    </submittedName>
</protein>
<dbReference type="Proteomes" id="UP001189122">
    <property type="component" value="Unassembled WGS sequence"/>
</dbReference>
<evidence type="ECO:0000313" key="1">
    <source>
        <dbReference type="EMBL" id="CAA2633785.1"/>
    </source>
</evidence>
<proteinExistence type="predicted"/>
<evidence type="ECO:0000313" key="2">
    <source>
        <dbReference type="Proteomes" id="UP001189122"/>
    </source>
</evidence>
<accession>A0A7I8JRP7</accession>
<gene>
    <name evidence="1" type="ORF">SI7747_17019266</name>
</gene>
<organism evidence="1">
    <name type="scientific">Spirodela intermedia</name>
    <name type="common">Intermediate duckweed</name>
    <dbReference type="NCBI Taxonomy" id="51605"/>
    <lineage>
        <taxon>Eukaryota</taxon>
        <taxon>Viridiplantae</taxon>
        <taxon>Streptophyta</taxon>
        <taxon>Embryophyta</taxon>
        <taxon>Tracheophyta</taxon>
        <taxon>Spermatophyta</taxon>
        <taxon>Magnoliopsida</taxon>
        <taxon>Liliopsida</taxon>
        <taxon>Araceae</taxon>
        <taxon>Lemnoideae</taxon>
        <taxon>Spirodela</taxon>
    </lineage>
</organism>
<dbReference type="AlphaFoldDB" id="A0A7I8JRP7"/>
<name>A0A7I8JRP7_SPIIN</name>
<dbReference type="EMBL" id="LR743604">
    <property type="protein sequence ID" value="CAA2633785.1"/>
    <property type="molecule type" value="Genomic_DNA"/>
</dbReference>
<sequence length="85" mass="10198">MILAKLISMKNKDRNIREYILEMFHLASKLKALKLKLLEDLLVHFALISLLTQLNQFKVSYNCQRDKWSLNELISYFVLEEERLK</sequence>
<keyword evidence="2" id="KW-1185">Reference proteome</keyword>
<reference evidence="1 2" key="1">
    <citation type="submission" date="2019-12" db="EMBL/GenBank/DDBJ databases">
        <authorList>
            <person name="Scholz U."/>
            <person name="Mascher M."/>
            <person name="Fiebig A."/>
        </authorList>
    </citation>
    <scope>NUCLEOTIDE SEQUENCE</scope>
</reference>